<name>A0A8B8CXY3_CRAVI</name>
<evidence type="ECO:0000313" key="3">
    <source>
        <dbReference type="RefSeq" id="XP_022319351.1"/>
    </source>
</evidence>
<keyword evidence="2" id="KW-1185">Reference proteome</keyword>
<dbReference type="Gene3D" id="1.20.140.150">
    <property type="match status" value="1"/>
</dbReference>
<accession>A0A8B8CXY3</accession>
<feature type="transmembrane region" description="Helical" evidence="1">
    <location>
        <begin position="124"/>
        <end position="143"/>
    </location>
</feature>
<feature type="transmembrane region" description="Helical" evidence="1">
    <location>
        <begin position="196"/>
        <end position="219"/>
    </location>
</feature>
<sequence>MLLSRKLKIYGILSLVGVVLMTVSFVSPGWINVKKTKSSFAYFQTTEELWHLSGGVWYFSLCYQYSLSGGMTPRPYYYYEEMMGPPKKDGCEVHSYKKYLETNNAFRADAFKRFNGVWLLETRILSSISVFCAVLGFIGTIVFMRREARSRCAGLLACISLSISGGTYIAAVVKTVTTTNFIAGLGPNYIKLLCPWGLVLGGIGGLLILISAIGHLCIISRNKSDENGPIYQMHEGTNQEIISLHPYTTIAPPGYHASVYSTISNR</sequence>
<dbReference type="KEGG" id="cvn:111122088"/>
<evidence type="ECO:0000313" key="2">
    <source>
        <dbReference type="Proteomes" id="UP000694844"/>
    </source>
</evidence>
<proteinExistence type="predicted"/>
<organism evidence="2 3">
    <name type="scientific">Crassostrea virginica</name>
    <name type="common">Eastern oyster</name>
    <dbReference type="NCBI Taxonomy" id="6565"/>
    <lineage>
        <taxon>Eukaryota</taxon>
        <taxon>Metazoa</taxon>
        <taxon>Spiralia</taxon>
        <taxon>Lophotrochozoa</taxon>
        <taxon>Mollusca</taxon>
        <taxon>Bivalvia</taxon>
        <taxon>Autobranchia</taxon>
        <taxon>Pteriomorphia</taxon>
        <taxon>Ostreida</taxon>
        <taxon>Ostreoidea</taxon>
        <taxon>Ostreidae</taxon>
        <taxon>Crassostrea</taxon>
    </lineage>
</organism>
<gene>
    <name evidence="3" type="primary">LOC111122088</name>
</gene>
<feature type="transmembrane region" description="Helical" evidence="1">
    <location>
        <begin position="155"/>
        <end position="176"/>
    </location>
</feature>
<reference evidence="3" key="1">
    <citation type="submission" date="2025-08" db="UniProtKB">
        <authorList>
            <consortium name="RefSeq"/>
        </authorList>
    </citation>
    <scope>IDENTIFICATION</scope>
    <source>
        <tissue evidence="3">Whole sample</tissue>
    </source>
</reference>
<feature type="transmembrane region" description="Helical" evidence="1">
    <location>
        <begin position="12"/>
        <end position="31"/>
    </location>
</feature>
<dbReference type="AlphaFoldDB" id="A0A8B8CXY3"/>
<evidence type="ECO:0000256" key="1">
    <source>
        <dbReference type="SAM" id="Phobius"/>
    </source>
</evidence>
<dbReference type="GeneID" id="111122088"/>
<keyword evidence="1" id="KW-0472">Membrane</keyword>
<keyword evidence="1" id="KW-1133">Transmembrane helix</keyword>
<protein>
    <submittedName>
        <fullName evidence="3">Uncharacterized protein LOC111122088</fullName>
    </submittedName>
</protein>
<keyword evidence="1" id="KW-0812">Transmembrane</keyword>
<dbReference type="RefSeq" id="XP_022319351.1">
    <property type="nucleotide sequence ID" value="XM_022463643.1"/>
</dbReference>
<dbReference type="OrthoDB" id="6153865at2759"/>
<dbReference type="Proteomes" id="UP000694844">
    <property type="component" value="Chromosome 2"/>
</dbReference>